<feature type="region of interest" description="Disordered" evidence="1">
    <location>
        <begin position="1"/>
        <end position="30"/>
    </location>
</feature>
<reference evidence="2" key="1">
    <citation type="submission" date="2016-03" db="EMBL/GenBank/DDBJ databases">
        <title>Gut transcriptome analysis on engorged females of Ornithodoros mimon (Acari: Argasidae) and phylogenetic inferences of soft ticks.</title>
        <authorList>
            <person name="Landulfo G.A."/>
            <person name="Giovanni D."/>
            <person name="Carvalho E."/>
            <person name="Junqueira-de-Azevedo I."/>
            <person name="Patane J."/>
            <person name="Mendoca R."/>
            <person name="Barros-Battesti D."/>
        </authorList>
    </citation>
    <scope>NUCLEOTIDE SEQUENCE</scope>
    <source>
        <strain evidence="2">Females</strain>
        <tissue evidence="2">Gut</tissue>
    </source>
</reference>
<proteinExistence type="predicted"/>
<dbReference type="Gene3D" id="3.60.10.10">
    <property type="entry name" value="Endonuclease/exonuclease/phosphatase"/>
    <property type="match status" value="1"/>
</dbReference>
<dbReference type="PANTHER" id="PTHR12121">
    <property type="entry name" value="CARBON CATABOLITE REPRESSOR PROTEIN 4"/>
    <property type="match status" value="1"/>
</dbReference>
<dbReference type="EMBL" id="GEIB01000945">
    <property type="protein sequence ID" value="JAR87103.1"/>
    <property type="molecule type" value="Transcribed_RNA"/>
</dbReference>
<feature type="non-terminal residue" evidence="2">
    <location>
        <position position="1"/>
    </location>
</feature>
<dbReference type="SUPFAM" id="SSF56219">
    <property type="entry name" value="DNase I-like"/>
    <property type="match status" value="1"/>
</dbReference>
<evidence type="ECO:0000313" key="2">
    <source>
        <dbReference type="EMBL" id="JAR87103.1"/>
    </source>
</evidence>
<name>A0A147B8N5_9ACAR</name>
<accession>A0A147B8N5</accession>
<dbReference type="PANTHER" id="PTHR12121:SF34">
    <property type="entry name" value="PROTEIN ANGEL"/>
    <property type="match status" value="1"/>
</dbReference>
<dbReference type="InterPro" id="IPR036691">
    <property type="entry name" value="Endo/exonu/phosph_ase_sf"/>
</dbReference>
<dbReference type="AlphaFoldDB" id="A0A147B8N5"/>
<organism evidence="2">
    <name type="scientific">Alectorobius mimon</name>
    <dbReference type="NCBI Taxonomy" id="360319"/>
    <lineage>
        <taxon>Eukaryota</taxon>
        <taxon>Metazoa</taxon>
        <taxon>Ecdysozoa</taxon>
        <taxon>Arthropoda</taxon>
        <taxon>Chelicerata</taxon>
        <taxon>Arachnida</taxon>
        <taxon>Acari</taxon>
        <taxon>Parasitiformes</taxon>
        <taxon>Ixodida</taxon>
        <taxon>Ixodoidea</taxon>
        <taxon>Argasidae</taxon>
        <taxon>Ornithodorinae</taxon>
        <taxon>Alectorobius</taxon>
    </lineage>
</organism>
<protein>
    <submittedName>
        <fullName evidence="2">Secretory protein</fullName>
    </submittedName>
</protein>
<dbReference type="GO" id="GO:0000175">
    <property type="term" value="F:3'-5'-RNA exonuclease activity"/>
    <property type="evidence" value="ECO:0007669"/>
    <property type="project" value="TreeGrafter"/>
</dbReference>
<sequence length="270" mass="28463">VNGTEASDATPPPKENGSTPDGPQYVHNPSLGQADRERLQSKAFHVASLTVEGLMKGGAEGAAREKFLSEVKNLNADILCLQGVVSEEQFGSQLQPGLDALGYKGVVSTSGGPSGQATLVRASRFVVQSHAGVSLQSLIDKDLEASSLDQGDRDAVASYLKPAGEGYILTTRLSAVADGPQKTLLVANCSLVPTDPSGLALQACCLARELCREPSQGRILAGQLHLQAGSAAHQLLRDGYLDDDMIEDLQRRKDVPLPGKENAALINLLW</sequence>
<evidence type="ECO:0000256" key="1">
    <source>
        <dbReference type="SAM" id="MobiDB-lite"/>
    </source>
</evidence>
<dbReference type="InterPro" id="IPR050410">
    <property type="entry name" value="CCR4/nocturin_mRNA_transcr"/>
</dbReference>
<feature type="non-terminal residue" evidence="2">
    <location>
        <position position="270"/>
    </location>
</feature>